<evidence type="ECO:0000313" key="3">
    <source>
        <dbReference type="Proteomes" id="UP000825729"/>
    </source>
</evidence>
<protein>
    <recommendedName>
        <fullName evidence="1">Retrotransposon gag domain-containing protein</fullName>
    </recommendedName>
</protein>
<feature type="domain" description="Retrotransposon gag" evidence="1">
    <location>
        <begin position="121"/>
        <end position="193"/>
    </location>
</feature>
<dbReference type="EMBL" id="JAINDJ010000002">
    <property type="protein sequence ID" value="KAG9458137.1"/>
    <property type="molecule type" value="Genomic_DNA"/>
</dbReference>
<comment type="caution">
    <text evidence="2">The sequence shown here is derived from an EMBL/GenBank/DDBJ whole genome shotgun (WGS) entry which is preliminary data.</text>
</comment>
<gene>
    <name evidence="2" type="ORF">H6P81_002645</name>
</gene>
<proteinExistence type="predicted"/>
<dbReference type="AlphaFoldDB" id="A0AAV7FAB8"/>
<dbReference type="PANTHER" id="PTHR35046">
    <property type="entry name" value="ZINC KNUCKLE (CCHC-TYPE) FAMILY PROTEIN"/>
    <property type="match status" value="1"/>
</dbReference>
<accession>A0AAV7FAB8</accession>
<keyword evidence="3" id="KW-1185">Reference proteome</keyword>
<evidence type="ECO:0000313" key="2">
    <source>
        <dbReference type="EMBL" id="KAG9458137.1"/>
    </source>
</evidence>
<reference evidence="2 3" key="1">
    <citation type="submission" date="2021-07" db="EMBL/GenBank/DDBJ databases">
        <title>The Aristolochia fimbriata genome: insights into angiosperm evolution, floral development and chemical biosynthesis.</title>
        <authorList>
            <person name="Jiao Y."/>
        </authorList>
    </citation>
    <scope>NUCLEOTIDE SEQUENCE [LARGE SCALE GENOMIC DNA]</scope>
    <source>
        <strain evidence="2">IBCAS-2021</strain>
        <tissue evidence="2">Leaf</tissue>
    </source>
</reference>
<dbReference type="PANTHER" id="PTHR35046:SF9">
    <property type="entry name" value="RNA-DIRECTED DNA POLYMERASE"/>
    <property type="match status" value="1"/>
</dbReference>
<dbReference type="Proteomes" id="UP000825729">
    <property type="component" value="Unassembled WGS sequence"/>
</dbReference>
<dbReference type="Pfam" id="PF03732">
    <property type="entry name" value="Retrotrans_gag"/>
    <property type="match status" value="1"/>
</dbReference>
<name>A0AAV7FAB8_ARIFI</name>
<organism evidence="2 3">
    <name type="scientific">Aristolochia fimbriata</name>
    <name type="common">White veined hardy Dutchman's pipe vine</name>
    <dbReference type="NCBI Taxonomy" id="158543"/>
    <lineage>
        <taxon>Eukaryota</taxon>
        <taxon>Viridiplantae</taxon>
        <taxon>Streptophyta</taxon>
        <taxon>Embryophyta</taxon>
        <taxon>Tracheophyta</taxon>
        <taxon>Spermatophyta</taxon>
        <taxon>Magnoliopsida</taxon>
        <taxon>Magnoliidae</taxon>
        <taxon>Piperales</taxon>
        <taxon>Aristolochiaceae</taxon>
        <taxon>Aristolochia</taxon>
    </lineage>
</organism>
<sequence>MASREARSDGVELEIDEPVNHKMFYKAIAIMSEFQRMRMEMADMREQIVEQSRSNSRGAARINERRRGVSYERFNEEEVAEESTSRGRRRGRNDPEAYLEWERKIELIFACHNYEEEKKVKLVAAKFSDYALVWWDDLMKSRRRNREDPIEDWDEMKKVMRKWFVPSYYYRELHQKLHRLNQGSKSVEDYHKEQD</sequence>
<dbReference type="InterPro" id="IPR005162">
    <property type="entry name" value="Retrotrans_gag_dom"/>
</dbReference>
<evidence type="ECO:0000259" key="1">
    <source>
        <dbReference type="Pfam" id="PF03732"/>
    </source>
</evidence>